<dbReference type="SUPFAM" id="SSF81383">
    <property type="entry name" value="F-box domain"/>
    <property type="match status" value="1"/>
</dbReference>
<reference evidence="1" key="1">
    <citation type="journal article" date="2016" name="Nat. Genet.">
        <title>A high-quality carrot genome assembly provides new insights into carotenoid accumulation and asterid genome evolution.</title>
        <authorList>
            <person name="Iorizzo M."/>
            <person name="Ellison S."/>
            <person name="Senalik D."/>
            <person name="Zeng P."/>
            <person name="Satapoomin P."/>
            <person name="Huang J."/>
            <person name="Bowman M."/>
            <person name="Iovene M."/>
            <person name="Sanseverino W."/>
            <person name="Cavagnaro P."/>
            <person name="Yildiz M."/>
            <person name="Macko-Podgorni A."/>
            <person name="Moranska E."/>
            <person name="Grzebelus E."/>
            <person name="Grzebelus D."/>
            <person name="Ashrafi H."/>
            <person name="Zheng Z."/>
            <person name="Cheng S."/>
            <person name="Spooner D."/>
            <person name="Van Deynze A."/>
            <person name="Simon P."/>
        </authorList>
    </citation>
    <scope>NUCLEOTIDE SEQUENCE</scope>
    <source>
        <tissue evidence="1">Leaf</tissue>
    </source>
</reference>
<evidence type="ECO:0000313" key="2">
    <source>
        <dbReference type="Proteomes" id="UP000077755"/>
    </source>
</evidence>
<keyword evidence="2" id="KW-1185">Reference proteome</keyword>
<organism evidence="1 2">
    <name type="scientific">Daucus carota subsp. sativus</name>
    <name type="common">Carrot</name>
    <dbReference type="NCBI Taxonomy" id="79200"/>
    <lineage>
        <taxon>Eukaryota</taxon>
        <taxon>Viridiplantae</taxon>
        <taxon>Streptophyta</taxon>
        <taxon>Embryophyta</taxon>
        <taxon>Tracheophyta</taxon>
        <taxon>Spermatophyta</taxon>
        <taxon>Magnoliopsida</taxon>
        <taxon>eudicotyledons</taxon>
        <taxon>Gunneridae</taxon>
        <taxon>Pentapetalae</taxon>
        <taxon>asterids</taxon>
        <taxon>campanulids</taxon>
        <taxon>Apiales</taxon>
        <taxon>Apiaceae</taxon>
        <taxon>Apioideae</taxon>
        <taxon>Scandiceae</taxon>
        <taxon>Daucinae</taxon>
        <taxon>Daucus</taxon>
        <taxon>Daucus sect. Daucus</taxon>
    </lineage>
</organism>
<gene>
    <name evidence="1" type="ORF">DCAR_0522506</name>
</gene>
<dbReference type="Gene3D" id="2.120.10.80">
    <property type="entry name" value="Kelch-type beta propeller"/>
    <property type="match status" value="1"/>
</dbReference>
<dbReference type="PANTHER" id="PTHR31672:SF13">
    <property type="entry name" value="F-BOX PROTEIN CPR30-LIKE"/>
    <property type="match status" value="1"/>
</dbReference>
<protein>
    <submittedName>
        <fullName evidence="1">Uncharacterized protein</fullName>
    </submittedName>
</protein>
<dbReference type="Gene3D" id="1.20.1280.50">
    <property type="match status" value="1"/>
</dbReference>
<dbReference type="Pfam" id="PF00646">
    <property type="entry name" value="F-box"/>
    <property type="match status" value="1"/>
</dbReference>
<dbReference type="SUPFAM" id="SSF117281">
    <property type="entry name" value="Kelch motif"/>
    <property type="match status" value="1"/>
</dbReference>
<sequence length="433" mass="50531">MAGVSEKQKKTMAAAGYLSEDILPEIFKRLPIESLNRFKCVAKSWYHLIHSPYVKALHYNNHRQHCLYMLVRHPIHVCALYRFDPLHDPQHLLPLLVFPRSSTNHQLSLIKLGSKIYIFGLPEYWHPEHNPERSIYTIDEWDLLDIKPSFDNTITKFKHIFTKTMEPMRGDKYKPILFVANGKLYVLSRFSGENMFEVFCPVHKSWQVLPSPNCYFMSEDIYFVVVEQEQMVYFSTATDLVSFNLETHKWWTIHSNTPVEPFGPGWKWTCHDASICVPIIRGLAFRYFDVDVYNPNYICACKTYCQGEELLLAPDEAFLEELSSSRFTYMSENSCSEYMIGLQDCDGTQVLCIVTYGHSSLDLDYTINHVALSFFDITGDFYTSEDRPLHANDFDDIFQAEDGGVFRYFNAKFRCTKHFTISTFWGEIETCFV</sequence>
<accession>A0A164ZUR7</accession>
<evidence type="ECO:0000313" key="1">
    <source>
        <dbReference type="EMBL" id="WOH03113.1"/>
    </source>
</evidence>
<name>A0A164ZUR7_DAUCS</name>
<dbReference type="SMART" id="SM00256">
    <property type="entry name" value="FBOX"/>
    <property type="match status" value="1"/>
</dbReference>
<dbReference type="InterPro" id="IPR050796">
    <property type="entry name" value="SCF_F-box_component"/>
</dbReference>
<dbReference type="Gramene" id="KZM96439">
    <property type="protein sequence ID" value="KZM96439"/>
    <property type="gene ID" value="DCAR_019681"/>
</dbReference>
<reference evidence="1" key="2">
    <citation type="submission" date="2022-03" db="EMBL/GenBank/DDBJ databases">
        <title>Draft title - Genomic analysis of global carrot germplasm unveils the trajectory of domestication and the origin of high carotenoid orange carrot.</title>
        <authorList>
            <person name="Iorizzo M."/>
            <person name="Ellison S."/>
            <person name="Senalik D."/>
            <person name="Macko-Podgorni A."/>
            <person name="Grzebelus D."/>
            <person name="Bostan H."/>
            <person name="Rolling W."/>
            <person name="Curaba J."/>
            <person name="Simon P."/>
        </authorList>
    </citation>
    <scope>NUCLEOTIDE SEQUENCE</scope>
    <source>
        <tissue evidence="1">Leaf</tissue>
    </source>
</reference>
<dbReference type="AlphaFoldDB" id="A0A164ZUR7"/>
<dbReference type="InterPro" id="IPR001810">
    <property type="entry name" value="F-box_dom"/>
</dbReference>
<proteinExistence type="predicted"/>
<dbReference type="InterPro" id="IPR036047">
    <property type="entry name" value="F-box-like_dom_sf"/>
</dbReference>
<dbReference type="InterPro" id="IPR015915">
    <property type="entry name" value="Kelch-typ_b-propeller"/>
</dbReference>
<dbReference type="CDD" id="cd22157">
    <property type="entry name" value="F-box_AtFBW1-like"/>
    <property type="match status" value="1"/>
</dbReference>
<dbReference type="Proteomes" id="UP000077755">
    <property type="component" value="Chromosome 5"/>
</dbReference>
<dbReference type="PANTHER" id="PTHR31672">
    <property type="entry name" value="BNACNNG10540D PROTEIN"/>
    <property type="match status" value="1"/>
</dbReference>
<dbReference type="EMBL" id="CP093347">
    <property type="protein sequence ID" value="WOH03113.1"/>
    <property type="molecule type" value="Genomic_DNA"/>
</dbReference>